<evidence type="ECO:0000313" key="2">
    <source>
        <dbReference type="Proteomes" id="UP001589575"/>
    </source>
</evidence>
<accession>A0ABV5G8Y2</accession>
<dbReference type="Proteomes" id="UP001589575">
    <property type="component" value="Unassembled WGS sequence"/>
</dbReference>
<sequence>MVKSTRGYLRWWFIRVLSRCARFPATQWICCPPRDLWSHWRVPDGPTCQLPPCLRSLCSAGTVGAHPTVAG</sequence>
<proteinExistence type="predicted"/>
<name>A0ABV5G8Y2_9MICC</name>
<gene>
    <name evidence="1" type="ORF">ACFFX0_31340</name>
</gene>
<evidence type="ECO:0008006" key="3">
    <source>
        <dbReference type="Google" id="ProtNLM"/>
    </source>
</evidence>
<protein>
    <recommendedName>
        <fullName evidence="3">Secreted protein</fullName>
    </recommendedName>
</protein>
<keyword evidence="2" id="KW-1185">Reference proteome</keyword>
<organism evidence="1 2">
    <name type="scientific">Citricoccus parietis</name>
    <dbReference type="NCBI Taxonomy" id="592307"/>
    <lineage>
        <taxon>Bacteria</taxon>
        <taxon>Bacillati</taxon>
        <taxon>Actinomycetota</taxon>
        <taxon>Actinomycetes</taxon>
        <taxon>Micrococcales</taxon>
        <taxon>Micrococcaceae</taxon>
        <taxon>Citricoccus</taxon>
    </lineage>
</organism>
<dbReference type="EMBL" id="JBHMFI010000023">
    <property type="protein sequence ID" value="MFB9075416.1"/>
    <property type="molecule type" value="Genomic_DNA"/>
</dbReference>
<evidence type="ECO:0000313" key="1">
    <source>
        <dbReference type="EMBL" id="MFB9075416.1"/>
    </source>
</evidence>
<reference evidence="1 2" key="1">
    <citation type="submission" date="2024-09" db="EMBL/GenBank/DDBJ databases">
        <authorList>
            <person name="Sun Q."/>
            <person name="Mori K."/>
        </authorList>
    </citation>
    <scope>NUCLEOTIDE SEQUENCE [LARGE SCALE GENOMIC DNA]</scope>
    <source>
        <strain evidence="1 2">CCM 7609</strain>
    </source>
</reference>
<comment type="caution">
    <text evidence="1">The sequence shown here is derived from an EMBL/GenBank/DDBJ whole genome shotgun (WGS) entry which is preliminary data.</text>
</comment>